<proteinExistence type="inferred from homology"/>
<evidence type="ECO:0000256" key="1">
    <source>
        <dbReference type="ARBA" id="ARBA00007401"/>
    </source>
</evidence>
<dbReference type="InterPro" id="IPR017853">
    <property type="entry name" value="GH"/>
</dbReference>
<dbReference type="InterPro" id="IPR013783">
    <property type="entry name" value="Ig-like_fold"/>
</dbReference>
<dbReference type="Proteomes" id="UP001445335">
    <property type="component" value="Unassembled WGS sequence"/>
</dbReference>
<dbReference type="PANTHER" id="PTHR43536">
    <property type="entry name" value="MANNOSYLGLYCOPROTEIN ENDO-BETA-MANNOSIDASE"/>
    <property type="match status" value="1"/>
</dbReference>
<organism evidence="7 8">
    <name type="scientific">Elliptochloris bilobata</name>
    <dbReference type="NCBI Taxonomy" id="381761"/>
    <lineage>
        <taxon>Eukaryota</taxon>
        <taxon>Viridiplantae</taxon>
        <taxon>Chlorophyta</taxon>
        <taxon>core chlorophytes</taxon>
        <taxon>Trebouxiophyceae</taxon>
        <taxon>Trebouxiophyceae incertae sedis</taxon>
        <taxon>Elliptochloris clade</taxon>
        <taxon>Elliptochloris</taxon>
    </lineage>
</organism>
<dbReference type="Pfam" id="PF00703">
    <property type="entry name" value="Glyco_hydro_2"/>
    <property type="match status" value="1"/>
</dbReference>
<accession>A0AAW1RCJ4</accession>
<dbReference type="GO" id="GO:0004553">
    <property type="term" value="F:hydrolase activity, hydrolyzing O-glycosyl compounds"/>
    <property type="evidence" value="ECO:0007669"/>
    <property type="project" value="InterPro"/>
</dbReference>
<feature type="domain" description="Beta-mannosidase-like galactose-binding" evidence="6">
    <location>
        <begin position="5"/>
        <end position="170"/>
    </location>
</feature>
<dbReference type="AlphaFoldDB" id="A0AAW1RCJ4"/>
<feature type="domain" description="Exo-beta-D-glucosaminidase Ig-fold" evidence="5">
    <location>
        <begin position="822"/>
        <end position="936"/>
    </location>
</feature>
<dbReference type="Pfam" id="PF22666">
    <property type="entry name" value="Glyco_hydro_2_N2"/>
    <property type="match status" value="1"/>
</dbReference>
<dbReference type="Pfam" id="PF18368">
    <property type="entry name" value="Ig_GlcNase"/>
    <property type="match status" value="1"/>
</dbReference>
<evidence type="ECO:0000259" key="4">
    <source>
        <dbReference type="Pfam" id="PF00703"/>
    </source>
</evidence>
<dbReference type="PANTHER" id="PTHR43536:SF1">
    <property type="entry name" value="MANNOSYLGLYCOPROTEIN ENDO-BETA-MANNOSIDASE"/>
    <property type="match status" value="1"/>
</dbReference>
<evidence type="ECO:0000256" key="2">
    <source>
        <dbReference type="ARBA" id="ARBA00022801"/>
    </source>
</evidence>
<gene>
    <name evidence="7" type="ORF">WJX81_007476</name>
</gene>
<dbReference type="InterPro" id="IPR006102">
    <property type="entry name" value="Ig-like_GH2"/>
</dbReference>
<comment type="similarity">
    <text evidence="1">Belongs to the glycosyl hydrolase 2 family.</text>
</comment>
<dbReference type="EMBL" id="JALJOU010000045">
    <property type="protein sequence ID" value="KAK9831543.1"/>
    <property type="molecule type" value="Genomic_DNA"/>
</dbReference>
<evidence type="ECO:0000256" key="3">
    <source>
        <dbReference type="ARBA" id="ARBA00023295"/>
    </source>
</evidence>
<sequence>MEHGWMPAVVPGTVLTNLVRNGTYHDPNIGATNLHIPDVYHAGRCFYTYWFSTNFSLPLNATAGQRARLTFRGINYSARVFVNGREVALAEPKGMFLRRRVDITEQLAAGHAGPQGLREALESQNATLAVLVAPPDNVGDVDMGGQGGDHLIARDVTALFTEGWDWMQPVRDRDTGIFDSVELKVTGPVALEDPHVAADQLTGLVPGSPAAASARLRTAVTLINAGSATLRGVLFASVAEAPHSGLREGAEPDAQQAGPPLLQWREDVVVPPGSTLHTLRPQLLASPRVWWPLHLGDQALYQLTLRLELEGGTASDSVAARFGVREIRSEIDPVLNGHVFHVNGQRVFIRGGNWIATDWMLRWSVARYRTEVRMHAEAGLNMIRIWGGAAVARDAFYVACDEAGVLVWQEFWIAGDTHGRGNTTNSPISNASWPLDHRLFVASAADTIRRLRNHACLALWCGGNEQVPAPDLNAVLRKLLPTAPGNWLDDTPSDGASSLLDNLQALDATRSYVPGSLWAGLANGRGNFTDGPYEIQEPERFFRPDFYNYSFNPELGSVGVPEADTMRIMFLDPGDAEPPSFHTLTGQDSADAEEVPNPAWVNHTFMPYGQPNRTRNDLKLHPYTRNQIWLYSQPGNLQEYCDAAQIVNYVQYRALLEGWASGMWLRYSGMVIWKTQNPWAGLRGQLYDWLLAQTGGFYGARAACETTHVQLNLHTLQAEVVNQALAAQRNLTMEVAAFAANVTAVPAQNATQGALNRAAATQRFTLAEAPPASVTNVSGWGWDPLAQPGASNATAAASGTVWFVFLWLRRADGSLLSRNAYWLPQRPDGDFRSLSAWGSAWPATVAATAASGVACGSSRCNATVSLNNTSPAVVAFWIKLALVDECGDGCAPTRVLPAFYSDNFLTLAPREVVAVALDWSAPLRNTTRLQVSGWNVGPQTLALQAAVAAQ</sequence>
<name>A0AAW1RCJ4_9CHLO</name>
<dbReference type="Gene3D" id="2.60.40.10">
    <property type="entry name" value="Immunoglobulins"/>
    <property type="match status" value="3"/>
</dbReference>
<dbReference type="SUPFAM" id="SSF49785">
    <property type="entry name" value="Galactose-binding domain-like"/>
    <property type="match status" value="1"/>
</dbReference>
<dbReference type="Gene3D" id="3.20.20.80">
    <property type="entry name" value="Glycosidases"/>
    <property type="match status" value="1"/>
</dbReference>
<feature type="domain" description="Glycoside hydrolase family 2 immunoglobulin-like beta-sandwich" evidence="4">
    <location>
        <begin position="284"/>
        <end position="325"/>
    </location>
</feature>
<evidence type="ECO:0008006" key="9">
    <source>
        <dbReference type="Google" id="ProtNLM"/>
    </source>
</evidence>
<keyword evidence="8" id="KW-1185">Reference proteome</keyword>
<dbReference type="SUPFAM" id="SSF49303">
    <property type="entry name" value="beta-Galactosidase/glucuronidase domain"/>
    <property type="match status" value="3"/>
</dbReference>
<dbReference type="InterPro" id="IPR041351">
    <property type="entry name" value="Ig_GlcNase"/>
</dbReference>
<evidence type="ECO:0000313" key="7">
    <source>
        <dbReference type="EMBL" id="KAK9831543.1"/>
    </source>
</evidence>
<keyword evidence="3" id="KW-0326">Glycosidase</keyword>
<keyword evidence="2" id="KW-0378">Hydrolase</keyword>
<evidence type="ECO:0000313" key="8">
    <source>
        <dbReference type="Proteomes" id="UP001445335"/>
    </source>
</evidence>
<dbReference type="Gene3D" id="2.60.120.260">
    <property type="entry name" value="Galactose-binding domain-like"/>
    <property type="match status" value="1"/>
</dbReference>
<evidence type="ECO:0000259" key="6">
    <source>
        <dbReference type="Pfam" id="PF22666"/>
    </source>
</evidence>
<comment type="caution">
    <text evidence="7">The sequence shown here is derived from an EMBL/GenBank/DDBJ whole genome shotgun (WGS) entry which is preliminary data.</text>
</comment>
<dbReference type="InterPro" id="IPR043534">
    <property type="entry name" value="EBDG/EBM"/>
</dbReference>
<protein>
    <recommendedName>
        <fullName evidence="9">Glycosyl hydrolase</fullName>
    </recommendedName>
</protein>
<reference evidence="7 8" key="1">
    <citation type="journal article" date="2024" name="Nat. Commun.">
        <title>Phylogenomics reveals the evolutionary origins of lichenization in chlorophyte algae.</title>
        <authorList>
            <person name="Puginier C."/>
            <person name="Libourel C."/>
            <person name="Otte J."/>
            <person name="Skaloud P."/>
            <person name="Haon M."/>
            <person name="Grisel S."/>
            <person name="Petersen M."/>
            <person name="Berrin J.G."/>
            <person name="Delaux P.M."/>
            <person name="Dal Grande F."/>
            <person name="Keller J."/>
        </authorList>
    </citation>
    <scope>NUCLEOTIDE SEQUENCE [LARGE SCALE GENOMIC DNA]</scope>
    <source>
        <strain evidence="7 8">SAG 245.80</strain>
    </source>
</reference>
<dbReference type="SUPFAM" id="SSF51445">
    <property type="entry name" value="(Trans)glycosidases"/>
    <property type="match status" value="1"/>
</dbReference>
<dbReference type="InterPro" id="IPR054593">
    <property type="entry name" value="Beta-mannosidase-like_N2"/>
</dbReference>
<dbReference type="InterPro" id="IPR036156">
    <property type="entry name" value="Beta-gal/glucu_dom_sf"/>
</dbReference>
<evidence type="ECO:0000259" key="5">
    <source>
        <dbReference type="Pfam" id="PF18368"/>
    </source>
</evidence>
<dbReference type="GO" id="GO:0005975">
    <property type="term" value="P:carbohydrate metabolic process"/>
    <property type="evidence" value="ECO:0007669"/>
    <property type="project" value="InterPro"/>
</dbReference>
<dbReference type="InterPro" id="IPR008979">
    <property type="entry name" value="Galactose-bd-like_sf"/>
</dbReference>